<evidence type="ECO:0000256" key="6">
    <source>
        <dbReference type="ARBA" id="ARBA00022692"/>
    </source>
</evidence>
<evidence type="ECO:0000256" key="1">
    <source>
        <dbReference type="ARBA" id="ARBA00004479"/>
    </source>
</evidence>
<evidence type="ECO:0000259" key="23">
    <source>
        <dbReference type="PROSITE" id="PS50026"/>
    </source>
</evidence>
<evidence type="ECO:0000259" key="22">
    <source>
        <dbReference type="PROSITE" id="PS50011"/>
    </source>
</evidence>
<evidence type="ECO:0000256" key="21">
    <source>
        <dbReference type="SAM" id="SignalP"/>
    </source>
</evidence>
<dbReference type="SUPFAM" id="SSF57196">
    <property type="entry name" value="EGF/Laminin"/>
    <property type="match status" value="1"/>
</dbReference>
<dbReference type="SMART" id="SM00181">
    <property type="entry name" value="EGF"/>
    <property type="match status" value="2"/>
</dbReference>
<evidence type="ECO:0000256" key="7">
    <source>
        <dbReference type="ARBA" id="ARBA00022729"/>
    </source>
</evidence>
<dbReference type="GO" id="GO:0005509">
    <property type="term" value="F:calcium ion binding"/>
    <property type="evidence" value="ECO:0007669"/>
    <property type="project" value="InterPro"/>
</dbReference>
<evidence type="ECO:0000256" key="9">
    <source>
        <dbReference type="ARBA" id="ARBA00022741"/>
    </source>
</evidence>
<dbReference type="InterPro" id="IPR011009">
    <property type="entry name" value="Kinase-like_dom_sf"/>
</dbReference>
<dbReference type="Pfam" id="PF07645">
    <property type="entry name" value="EGF_CA"/>
    <property type="match status" value="1"/>
</dbReference>
<keyword evidence="10" id="KW-0418">Kinase</keyword>
<evidence type="ECO:0000256" key="20">
    <source>
        <dbReference type="PROSITE-ProRule" id="PRU10141"/>
    </source>
</evidence>
<dbReference type="GO" id="GO:0005886">
    <property type="term" value="C:plasma membrane"/>
    <property type="evidence" value="ECO:0007669"/>
    <property type="project" value="TreeGrafter"/>
</dbReference>
<keyword evidence="7 21" id="KW-0732">Signal</keyword>
<evidence type="ECO:0000256" key="15">
    <source>
        <dbReference type="ARBA" id="ARBA00023180"/>
    </source>
</evidence>
<keyword evidence="13" id="KW-0472">Membrane</keyword>
<keyword evidence="12" id="KW-1133">Transmembrane helix</keyword>
<dbReference type="FunFam" id="2.10.25.10:FF:000038">
    <property type="entry name" value="Fibrillin 2"/>
    <property type="match status" value="1"/>
</dbReference>
<dbReference type="EnsemblPlants" id="AUR62006683-RA">
    <property type="protein sequence ID" value="AUR62006683-RA:cds"/>
    <property type="gene ID" value="AUR62006683"/>
</dbReference>
<dbReference type="PANTHER" id="PTHR27005">
    <property type="entry name" value="WALL-ASSOCIATED RECEPTOR KINASE-LIKE 21"/>
    <property type="match status" value="1"/>
</dbReference>
<keyword evidence="8" id="KW-0677">Repeat</keyword>
<dbReference type="InterPro" id="IPR018097">
    <property type="entry name" value="EGF_Ca-bd_CS"/>
</dbReference>
<evidence type="ECO:0000256" key="17">
    <source>
        <dbReference type="ARBA" id="ARBA00047951"/>
    </source>
</evidence>
<evidence type="ECO:0000256" key="4">
    <source>
        <dbReference type="ARBA" id="ARBA00022553"/>
    </source>
</evidence>
<organism evidence="24 25">
    <name type="scientific">Chenopodium quinoa</name>
    <name type="common">Quinoa</name>
    <dbReference type="NCBI Taxonomy" id="63459"/>
    <lineage>
        <taxon>Eukaryota</taxon>
        <taxon>Viridiplantae</taxon>
        <taxon>Streptophyta</taxon>
        <taxon>Embryophyta</taxon>
        <taxon>Tracheophyta</taxon>
        <taxon>Spermatophyta</taxon>
        <taxon>Magnoliopsida</taxon>
        <taxon>eudicotyledons</taxon>
        <taxon>Gunneridae</taxon>
        <taxon>Pentapetalae</taxon>
        <taxon>Caryophyllales</taxon>
        <taxon>Chenopodiaceae</taxon>
        <taxon>Chenopodioideae</taxon>
        <taxon>Atripliceae</taxon>
        <taxon>Chenopodium</taxon>
    </lineage>
</organism>
<evidence type="ECO:0000256" key="10">
    <source>
        <dbReference type="ARBA" id="ARBA00022777"/>
    </source>
</evidence>
<name>A0A803L494_CHEQI</name>
<evidence type="ECO:0000256" key="16">
    <source>
        <dbReference type="ARBA" id="ARBA00047558"/>
    </source>
</evidence>
<keyword evidence="11 20" id="KW-0067">ATP-binding</keyword>
<evidence type="ECO:0000256" key="19">
    <source>
        <dbReference type="PROSITE-ProRule" id="PRU00076"/>
    </source>
</evidence>
<evidence type="ECO:0000256" key="13">
    <source>
        <dbReference type="ARBA" id="ARBA00023136"/>
    </source>
</evidence>
<keyword evidence="14" id="KW-1015">Disulfide bond</keyword>
<dbReference type="FunFam" id="3.30.200.20:FF:000043">
    <property type="entry name" value="Wall-associated receptor kinase 2"/>
    <property type="match status" value="1"/>
</dbReference>
<comment type="caution">
    <text evidence="19">Lacks conserved residue(s) required for the propagation of feature annotation.</text>
</comment>
<comment type="function">
    <text evidence="18">Serine/threonine-protein kinase that may function as a signaling receptor of extracellular matrix component. Binding to pectin may have significance in the control of cell expansion, morphogenesis and development.</text>
</comment>
<dbReference type="CDD" id="cd14066">
    <property type="entry name" value="STKc_IRAK"/>
    <property type="match status" value="1"/>
</dbReference>
<dbReference type="PROSITE" id="PS50011">
    <property type="entry name" value="PROTEIN_KINASE_DOM"/>
    <property type="match status" value="1"/>
</dbReference>
<dbReference type="InterPro" id="IPR000742">
    <property type="entry name" value="EGF"/>
</dbReference>
<evidence type="ECO:0000313" key="25">
    <source>
        <dbReference type="Proteomes" id="UP000596660"/>
    </source>
</evidence>
<dbReference type="PROSITE" id="PS00108">
    <property type="entry name" value="PROTEIN_KINASE_ST"/>
    <property type="match status" value="1"/>
</dbReference>
<dbReference type="Proteomes" id="UP000596660">
    <property type="component" value="Unplaced"/>
</dbReference>
<dbReference type="SUPFAM" id="SSF56112">
    <property type="entry name" value="Protein kinase-like (PK-like)"/>
    <property type="match status" value="1"/>
</dbReference>
<keyword evidence="15" id="KW-0325">Glycoprotein</keyword>
<dbReference type="InterPro" id="IPR001881">
    <property type="entry name" value="EGF-like_Ca-bd_dom"/>
</dbReference>
<comment type="catalytic activity">
    <reaction evidence="16">
        <text>L-seryl-[protein] + ATP = O-phospho-L-seryl-[protein] + ADP + H(+)</text>
        <dbReference type="Rhea" id="RHEA:17989"/>
        <dbReference type="Rhea" id="RHEA-COMP:9863"/>
        <dbReference type="Rhea" id="RHEA-COMP:11604"/>
        <dbReference type="ChEBI" id="CHEBI:15378"/>
        <dbReference type="ChEBI" id="CHEBI:29999"/>
        <dbReference type="ChEBI" id="CHEBI:30616"/>
        <dbReference type="ChEBI" id="CHEBI:83421"/>
        <dbReference type="ChEBI" id="CHEBI:456216"/>
    </reaction>
</comment>
<dbReference type="AlphaFoldDB" id="A0A803L494"/>
<comment type="subcellular location">
    <subcellularLocation>
        <location evidence="1">Membrane</location>
        <topology evidence="1">Single-pass type I membrane protein</topology>
    </subcellularLocation>
</comment>
<protein>
    <submittedName>
        <fullName evidence="24">Uncharacterized protein</fullName>
    </submittedName>
</protein>
<comment type="catalytic activity">
    <reaction evidence="17">
        <text>L-threonyl-[protein] + ATP = O-phospho-L-threonyl-[protein] + ADP + H(+)</text>
        <dbReference type="Rhea" id="RHEA:46608"/>
        <dbReference type="Rhea" id="RHEA-COMP:11060"/>
        <dbReference type="Rhea" id="RHEA-COMP:11605"/>
        <dbReference type="ChEBI" id="CHEBI:15378"/>
        <dbReference type="ChEBI" id="CHEBI:30013"/>
        <dbReference type="ChEBI" id="CHEBI:30616"/>
        <dbReference type="ChEBI" id="CHEBI:61977"/>
        <dbReference type="ChEBI" id="CHEBI:456216"/>
    </reaction>
</comment>
<evidence type="ECO:0000256" key="8">
    <source>
        <dbReference type="ARBA" id="ARBA00022737"/>
    </source>
</evidence>
<accession>A0A803L494</accession>
<dbReference type="Pfam" id="PF00069">
    <property type="entry name" value="Pkinase"/>
    <property type="match status" value="1"/>
</dbReference>
<dbReference type="InterPro" id="IPR025287">
    <property type="entry name" value="WAK_GUB"/>
</dbReference>
<dbReference type="CDD" id="cd00054">
    <property type="entry name" value="EGF_CA"/>
    <property type="match status" value="1"/>
</dbReference>
<evidence type="ECO:0000256" key="18">
    <source>
        <dbReference type="ARBA" id="ARBA00058961"/>
    </source>
</evidence>
<dbReference type="InterPro" id="IPR008271">
    <property type="entry name" value="Ser/Thr_kinase_AS"/>
</dbReference>
<keyword evidence="4" id="KW-0597">Phosphoprotein</keyword>
<reference evidence="24" key="1">
    <citation type="journal article" date="2017" name="Nature">
        <title>The genome of Chenopodium quinoa.</title>
        <authorList>
            <person name="Jarvis D.E."/>
            <person name="Ho Y.S."/>
            <person name="Lightfoot D.J."/>
            <person name="Schmoeckel S.M."/>
            <person name="Li B."/>
            <person name="Borm T.J.A."/>
            <person name="Ohyanagi H."/>
            <person name="Mineta K."/>
            <person name="Michell C.T."/>
            <person name="Saber N."/>
            <person name="Kharbatia N.M."/>
            <person name="Rupper R.R."/>
            <person name="Sharp A.R."/>
            <person name="Dally N."/>
            <person name="Boughton B.A."/>
            <person name="Woo Y.H."/>
            <person name="Gao G."/>
            <person name="Schijlen E.G.W.M."/>
            <person name="Guo X."/>
            <person name="Momin A.A."/>
            <person name="Negrao S."/>
            <person name="Al-Babili S."/>
            <person name="Gehring C."/>
            <person name="Roessner U."/>
            <person name="Jung C."/>
            <person name="Murphy K."/>
            <person name="Arold S.T."/>
            <person name="Gojobori T."/>
            <person name="van der Linden C.G."/>
            <person name="van Loo E.N."/>
            <person name="Jellen E.N."/>
            <person name="Maughan P.J."/>
            <person name="Tester M."/>
        </authorList>
    </citation>
    <scope>NUCLEOTIDE SEQUENCE [LARGE SCALE GENOMIC DNA]</scope>
    <source>
        <strain evidence="24">cv. PI 614886</strain>
    </source>
</reference>
<dbReference type="InterPro" id="IPR017441">
    <property type="entry name" value="Protein_kinase_ATP_BS"/>
</dbReference>
<evidence type="ECO:0000256" key="2">
    <source>
        <dbReference type="ARBA" id="ARBA00022527"/>
    </source>
</evidence>
<dbReference type="PANTHER" id="PTHR27005:SF521">
    <property type="entry name" value="WALL-ASSOCIATED RECEPTOR KINASE-LIKE 6"/>
    <property type="match status" value="1"/>
</dbReference>
<dbReference type="PROSITE" id="PS00010">
    <property type="entry name" value="ASX_HYDROXYL"/>
    <property type="match status" value="1"/>
</dbReference>
<dbReference type="SMART" id="SM00179">
    <property type="entry name" value="EGF_CA"/>
    <property type="match status" value="1"/>
</dbReference>
<dbReference type="GO" id="GO:0004674">
    <property type="term" value="F:protein serine/threonine kinase activity"/>
    <property type="evidence" value="ECO:0007669"/>
    <property type="project" value="UniProtKB-KW"/>
</dbReference>
<feature type="chain" id="PRO_5031536711" evidence="21">
    <location>
        <begin position="32"/>
        <end position="900"/>
    </location>
</feature>
<reference evidence="24" key="2">
    <citation type="submission" date="2021-03" db="UniProtKB">
        <authorList>
            <consortium name="EnsemblPlants"/>
        </authorList>
    </citation>
    <scope>IDENTIFICATION</scope>
</reference>
<keyword evidence="2" id="KW-0723">Serine/threonine-protein kinase</keyword>
<dbReference type="InterPro" id="IPR045274">
    <property type="entry name" value="WAK-like"/>
</dbReference>
<dbReference type="PROSITE" id="PS50026">
    <property type="entry name" value="EGF_3"/>
    <property type="match status" value="1"/>
</dbReference>
<dbReference type="InterPro" id="IPR000152">
    <property type="entry name" value="EGF-type_Asp/Asn_hydroxyl_site"/>
</dbReference>
<dbReference type="GO" id="GO:0007166">
    <property type="term" value="P:cell surface receptor signaling pathway"/>
    <property type="evidence" value="ECO:0007669"/>
    <property type="project" value="InterPro"/>
</dbReference>
<keyword evidence="6" id="KW-0812">Transmembrane</keyword>
<dbReference type="PROSITE" id="PS00107">
    <property type="entry name" value="PROTEIN_KINASE_ATP"/>
    <property type="match status" value="1"/>
</dbReference>
<evidence type="ECO:0000313" key="24">
    <source>
        <dbReference type="EnsemblPlants" id="AUR62006683-RA:cds"/>
    </source>
</evidence>
<feature type="domain" description="Protein kinase" evidence="22">
    <location>
        <begin position="585"/>
        <end position="858"/>
    </location>
</feature>
<evidence type="ECO:0000256" key="3">
    <source>
        <dbReference type="ARBA" id="ARBA00022536"/>
    </source>
</evidence>
<feature type="domain" description="EGF-like" evidence="23">
    <location>
        <begin position="454"/>
        <end position="493"/>
    </location>
</feature>
<dbReference type="InterPro" id="IPR000719">
    <property type="entry name" value="Prot_kinase_dom"/>
</dbReference>
<evidence type="ECO:0000256" key="11">
    <source>
        <dbReference type="ARBA" id="ARBA00022840"/>
    </source>
</evidence>
<dbReference type="FunFam" id="1.10.510.10:FF:000084">
    <property type="entry name" value="Wall-associated receptor kinase 2"/>
    <property type="match status" value="1"/>
</dbReference>
<dbReference type="PROSITE" id="PS01187">
    <property type="entry name" value="EGF_CA"/>
    <property type="match status" value="1"/>
</dbReference>
<feature type="binding site" evidence="20">
    <location>
        <position position="614"/>
    </location>
    <ligand>
        <name>ATP</name>
        <dbReference type="ChEBI" id="CHEBI:30616"/>
    </ligand>
</feature>
<evidence type="ECO:0000256" key="5">
    <source>
        <dbReference type="ARBA" id="ARBA00022679"/>
    </source>
</evidence>
<dbReference type="GO" id="GO:0030247">
    <property type="term" value="F:polysaccharide binding"/>
    <property type="evidence" value="ECO:0007669"/>
    <property type="project" value="InterPro"/>
</dbReference>
<dbReference type="GO" id="GO:0005524">
    <property type="term" value="F:ATP binding"/>
    <property type="evidence" value="ECO:0007669"/>
    <property type="project" value="UniProtKB-UniRule"/>
</dbReference>
<dbReference type="InterPro" id="IPR049883">
    <property type="entry name" value="NOTCH1_EGF-like"/>
</dbReference>
<proteinExistence type="predicted"/>
<keyword evidence="25" id="KW-1185">Reference proteome</keyword>
<dbReference type="SMART" id="SM00220">
    <property type="entry name" value="S_TKc"/>
    <property type="match status" value="1"/>
</dbReference>
<dbReference type="Gene3D" id="3.30.200.20">
    <property type="entry name" value="Phosphorylase Kinase, domain 1"/>
    <property type="match status" value="1"/>
</dbReference>
<dbReference type="Gramene" id="AUR62006683-RA">
    <property type="protein sequence ID" value="AUR62006683-RA:cds"/>
    <property type="gene ID" value="AUR62006683"/>
</dbReference>
<dbReference type="Gene3D" id="2.10.25.10">
    <property type="entry name" value="Laminin"/>
    <property type="match status" value="1"/>
</dbReference>
<evidence type="ECO:0000256" key="12">
    <source>
        <dbReference type="ARBA" id="ARBA00022989"/>
    </source>
</evidence>
<sequence>MLEEGWSCLGCHTALLNVIVALLWPMLASLASQHIAGVSSATADATSQIALPNCPEKCGNISVPYPFGVGDKCHYGTPFDDGRYFNLSCNTSANPPILALGNKVEIKEITLKGELLVHYPISYRCYDKSNTSAPSAEYRAWIRTKRFPLSTTKNVIGAIGCDTFVMLNGTMNNKRVFRSGCMTVCAAPEDVDTRSCTGIGCCLVSIPNGVNNVDLTFSSPSDQQLVQDFNPCSVAFVLAKDHAADNALPYPIRQILTQDNTYYPDLKFPVFFDWSLGNTTCEAARAAGIYMCKGNSKCYEKQYQDGYRCKCNPGSFGRRSWNSDSSSATAGGKSPLASSSFVESVARNVGSFLFNPFSNCIAERRGPFGPFPESQVRRRHGCCPGTRIDLRCGIGTALLKCKKSMPSTKLKSSIGATVKSTCPLQSPSFIVTFLATPWIGLATEFTAFILPPSDIDECADENNNPCKKLALCINTRGSYNCKCPGGYSGNGTLINPCVPDLNTNHHGRYKLLVGLSVTLSSILLFLGGWWVNSLIKKRKVVKQRAKYYERNGGLLMHQQMSSGDGVVERMKVFTIEELEKATDHFNENRILGRGGYGTVYKGMLGEGRIVAVKKAKLVKESNLEVFINEVVILSLINHRNIVKLLGCCLETEIPLLVYEFIPNGTLFHHIHYPNAEFQITWKMRLQIASDSAGALAYLHSSSSIPIFHRDIKSSNILLDDKYRAKLSDFGTSKSVATDQTHVTTEVMGTFGYLDPGYFQSSQFTEKSDVYSFGVVLVELLTGQKAIRAISEEDRSLTTWFLSHMEDSSLLDIIDSQILQKSLKGEFLTIANLAKRCLNLDGKKRPAMKEVLQEIEAVLSIHLSTGKTSKGLYYNDFTSFSTSYMENSSSSSAEPSLLFSR</sequence>
<keyword evidence="3 19" id="KW-0245">EGF-like domain</keyword>
<keyword evidence="5" id="KW-0808">Transferase</keyword>
<evidence type="ECO:0000256" key="14">
    <source>
        <dbReference type="ARBA" id="ARBA00023157"/>
    </source>
</evidence>
<feature type="signal peptide" evidence="21">
    <location>
        <begin position="1"/>
        <end position="31"/>
    </location>
</feature>
<keyword evidence="9 20" id="KW-0547">Nucleotide-binding</keyword>
<dbReference type="Gene3D" id="1.10.510.10">
    <property type="entry name" value="Transferase(Phosphotransferase) domain 1"/>
    <property type="match status" value="1"/>
</dbReference>
<dbReference type="Pfam" id="PF13947">
    <property type="entry name" value="GUB_WAK_bind"/>
    <property type="match status" value="1"/>
</dbReference>